<sequence length="239" mass="25654">MPPPTSTASSRWGCYERLMPAEIERIATAHPVVYLPWGALEYHGHHAAVGLDGLKAHGLCQALAAEAGGLVLPPVYVAANTIKTAPDLKFPRHSLDFSESLLRGLAREHFDQLADEGFRVVFALCGHVGQPHYDIIKEEAAAAHERHPATHVIATSETDLVSPELFVVNHAALGEVSLLMATDPDCVDLTRLPADREPTLADDAVWGPDPRPASTEKGRTYAAAFVAAARDRIAAALNP</sequence>
<comment type="cofactor">
    <cofactor evidence="1">
        <name>Zn(2+)</name>
        <dbReference type="ChEBI" id="CHEBI:29105"/>
    </cofactor>
</comment>
<proteinExistence type="inferred from homology"/>
<reference evidence="6" key="1">
    <citation type="submission" date="2023-03" db="EMBL/GenBank/DDBJ databases">
        <title>Lomoglobus Profundus gen. nov., sp. nov., a novel member of the phylum Verrucomicrobia, isolated from deep-marine sediment of South China Sea.</title>
        <authorList>
            <person name="Ahmad T."/>
            <person name="Ishaq S.E."/>
            <person name="Wang F."/>
        </authorList>
    </citation>
    <scope>NUCLEOTIDE SEQUENCE</scope>
    <source>
        <strain evidence="6">LMO-M01</strain>
    </source>
</reference>
<evidence type="ECO:0000256" key="4">
    <source>
        <dbReference type="ARBA" id="ARBA00022833"/>
    </source>
</evidence>
<keyword evidence="3" id="KW-0378">Hydrolase</keyword>
<evidence type="ECO:0000256" key="3">
    <source>
        <dbReference type="ARBA" id="ARBA00022801"/>
    </source>
</evidence>
<keyword evidence="7" id="KW-1185">Reference proteome</keyword>
<keyword evidence="2" id="KW-0479">Metal-binding</keyword>
<dbReference type="GO" id="GO:0046872">
    <property type="term" value="F:metal ion binding"/>
    <property type="evidence" value="ECO:0007669"/>
    <property type="project" value="UniProtKB-KW"/>
</dbReference>
<dbReference type="GO" id="GO:0009231">
    <property type="term" value="P:riboflavin biosynthetic process"/>
    <property type="evidence" value="ECO:0007669"/>
    <property type="project" value="TreeGrafter"/>
</dbReference>
<comment type="similarity">
    <text evidence="5">Belongs to the creatininase superfamily.</text>
</comment>
<organism evidence="6 7">
    <name type="scientific">Synoicihabitans lomoniglobus</name>
    <dbReference type="NCBI Taxonomy" id="2909285"/>
    <lineage>
        <taxon>Bacteria</taxon>
        <taxon>Pseudomonadati</taxon>
        <taxon>Verrucomicrobiota</taxon>
        <taxon>Opitutia</taxon>
        <taxon>Opitutales</taxon>
        <taxon>Opitutaceae</taxon>
        <taxon>Synoicihabitans</taxon>
    </lineage>
</organism>
<dbReference type="Proteomes" id="UP001218638">
    <property type="component" value="Chromosome"/>
</dbReference>
<dbReference type="PANTHER" id="PTHR35005">
    <property type="entry name" value="3-DEHYDRO-SCYLLO-INOSOSE HYDROLASE"/>
    <property type="match status" value="1"/>
</dbReference>
<evidence type="ECO:0000256" key="1">
    <source>
        <dbReference type="ARBA" id="ARBA00001947"/>
    </source>
</evidence>
<dbReference type="EMBL" id="CP119075">
    <property type="protein sequence ID" value="WED65839.1"/>
    <property type="molecule type" value="Genomic_DNA"/>
</dbReference>
<keyword evidence="4" id="KW-0862">Zinc</keyword>
<dbReference type="AlphaFoldDB" id="A0AAF0CPV4"/>
<dbReference type="Pfam" id="PF02633">
    <property type="entry name" value="Creatininase"/>
    <property type="match status" value="1"/>
</dbReference>
<dbReference type="InterPro" id="IPR003785">
    <property type="entry name" value="Creatininase/forma_Hydrolase"/>
</dbReference>
<protein>
    <submittedName>
        <fullName evidence="6">Creatininase family protein</fullName>
    </submittedName>
</protein>
<dbReference type="GO" id="GO:0016811">
    <property type="term" value="F:hydrolase activity, acting on carbon-nitrogen (but not peptide) bonds, in linear amides"/>
    <property type="evidence" value="ECO:0007669"/>
    <property type="project" value="TreeGrafter"/>
</dbReference>
<evidence type="ECO:0000313" key="6">
    <source>
        <dbReference type="EMBL" id="WED65839.1"/>
    </source>
</evidence>
<accession>A0AAF0CPV4</accession>
<evidence type="ECO:0000256" key="2">
    <source>
        <dbReference type="ARBA" id="ARBA00022723"/>
    </source>
</evidence>
<dbReference type="KEGG" id="slom:PXH66_03125"/>
<dbReference type="Gene3D" id="3.40.50.10310">
    <property type="entry name" value="Creatininase"/>
    <property type="match status" value="1"/>
</dbReference>
<dbReference type="RefSeq" id="WP_330930369.1">
    <property type="nucleotide sequence ID" value="NZ_CP119075.1"/>
</dbReference>
<evidence type="ECO:0000256" key="5">
    <source>
        <dbReference type="ARBA" id="ARBA00024029"/>
    </source>
</evidence>
<dbReference type="InterPro" id="IPR024087">
    <property type="entry name" value="Creatininase-like_sf"/>
</dbReference>
<dbReference type="SUPFAM" id="SSF102215">
    <property type="entry name" value="Creatininase"/>
    <property type="match status" value="1"/>
</dbReference>
<evidence type="ECO:0000313" key="7">
    <source>
        <dbReference type="Proteomes" id="UP001218638"/>
    </source>
</evidence>
<name>A0AAF0CPV4_9BACT</name>
<gene>
    <name evidence="6" type="ORF">PXH66_03125</name>
</gene>
<dbReference type="PANTHER" id="PTHR35005:SF1">
    <property type="entry name" value="2-AMINO-5-FORMYLAMINO-6-RIBOSYLAMINOPYRIMIDIN-4(3H)-ONE 5'-MONOPHOSPHATE DEFORMYLASE"/>
    <property type="match status" value="1"/>
</dbReference>